<organism evidence="1 2">
    <name type="scientific">Kurthia sibirica</name>
    <dbReference type="NCBI Taxonomy" id="202750"/>
    <lineage>
        <taxon>Bacteria</taxon>
        <taxon>Bacillati</taxon>
        <taxon>Bacillota</taxon>
        <taxon>Bacilli</taxon>
        <taxon>Bacillales</taxon>
        <taxon>Caryophanaceae</taxon>
        <taxon>Kurthia</taxon>
    </lineage>
</organism>
<dbReference type="RefSeq" id="WP_109306248.1">
    <property type="nucleotide sequence ID" value="NZ_BJUF01000053.1"/>
</dbReference>
<proteinExistence type="predicted"/>
<comment type="caution">
    <text evidence="1">The sequence shown here is derived from an EMBL/GenBank/DDBJ whole genome shotgun (WGS) entry which is preliminary data.</text>
</comment>
<dbReference type="AlphaFoldDB" id="A0A2U3AL01"/>
<evidence type="ECO:0000313" key="1">
    <source>
        <dbReference type="EMBL" id="PWI25215.1"/>
    </source>
</evidence>
<dbReference type="EMBL" id="QFVR01000011">
    <property type="protein sequence ID" value="PWI25215.1"/>
    <property type="molecule type" value="Genomic_DNA"/>
</dbReference>
<dbReference type="OrthoDB" id="2352996at2"/>
<protein>
    <submittedName>
        <fullName evidence="1">Uncharacterized protein</fullName>
    </submittedName>
</protein>
<sequence>MKKSMKTIIVLIVIIMASALIWFSQLNGKYTKLTKLDDFPIPKNSKMISVEQQKLIFTIEDLKDKKIDPAYKLILKKEGWNLDYSQGNMYIYLKKNERVAMELQGERVIIEHVE</sequence>
<evidence type="ECO:0000313" key="2">
    <source>
        <dbReference type="Proteomes" id="UP000245938"/>
    </source>
</evidence>
<name>A0A2U3AL01_9BACL</name>
<accession>A0A2U3AL01</accession>
<gene>
    <name evidence="1" type="ORF">DEX24_09780</name>
</gene>
<dbReference type="Proteomes" id="UP000245938">
    <property type="component" value="Unassembled WGS sequence"/>
</dbReference>
<keyword evidence="2" id="KW-1185">Reference proteome</keyword>
<reference evidence="1 2" key="1">
    <citation type="submission" date="2018-05" db="EMBL/GenBank/DDBJ databases">
        <title>Kurthia sibirica genome sequence.</title>
        <authorList>
            <person name="Maclea K.S."/>
            <person name="Goen A.E."/>
        </authorList>
    </citation>
    <scope>NUCLEOTIDE SEQUENCE [LARGE SCALE GENOMIC DNA]</scope>
    <source>
        <strain evidence="1 2">ATCC 49154</strain>
    </source>
</reference>